<sequence length="523" mass="61480">MNEIINIITNDQTYQTTRKTLQKCNYLISKISDNTIKLNMSSKNFDIILNNLRDNVLPDDISDVENDLKVCGIIYDEDVDSENMVNINVGGKIFNVDKEFLKSKLEYFVKFFYYNEKHNPDYTGILIDRCFYKFQNMINHLKNPWKYALTEEIKNELRFYMSNIDTEVEEFIDIDKFSFFQLGCHKYNNKSASWQLICKDDIGHFFSCFYNYNKLFSSDRIFIGPLVKYVVIKFNSGINFKSVKSGYINVGAYNGYGFNKFYIRNLLLKNIAIIDYENNMMGILYDPPLYNAYRSSEMLLYFPPEVKIKSVNQFTYKNIDQYHDGFGFIESTISDKYTINNIKDTSIIKFNTTNIIEHNKSKYPHIFSDKFELLHNNERFIEARAELYGVLDYNKKNEYTTFIFSILDIKKRSDIIISHVELLKEEELIGISKVTQDGDNFRINILYNDTLGLKYLLSDKDNITFKIYLMKPISGKVQINYTYHCFKFGTDDLFGYHQTCPSINNNINIHDLMKGTSILKTGN</sequence>
<accession>L7RDC0</accession>
<dbReference type="KEGG" id="vg:14446095"/>
<evidence type="ECO:0000313" key="2">
    <source>
        <dbReference type="EMBL" id="AGC02357.1"/>
    </source>
</evidence>
<dbReference type="RefSeq" id="YP_007354793.1">
    <property type="nucleotide sequence ID" value="NC_020104.1"/>
</dbReference>
<proteinExistence type="predicted"/>
<name>L7RDC0_9VIRU</name>
<reference evidence="2 3" key="1">
    <citation type="journal article" date="2012" name="Genome Biol. Evol.">
        <title>Related Giant Viruses in Distant Locations and Different Habitats: Acanthamoeba polyphaga moumouvirus Represents a Third Lineage of the Mimiviridae That Is Close to the Megavirus Lineage.</title>
        <authorList>
            <person name="Yoosuf N."/>
            <person name="Yutin N."/>
            <person name="Colson P."/>
            <person name="Shabalina S.A."/>
            <person name="Pagnier I."/>
            <person name="Robert C."/>
            <person name="Azza S."/>
            <person name="Klose T."/>
            <person name="Wong J."/>
            <person name="Rossmann M.G."/>
            <person name="La Scola B."/>
            <person name="Raoult D."/>
            <person name="Koonin E.V."/>
        </authorList>
    </citation>
    <scope>NUCLEOTIDE SEQUENCE [LARGE SCALE GENOMIC DNA]</scope>
    <source>
        <strain evidence="2 3">M10A</strain>
    </source>
</reference>
<evidence type="ECO:0000313" key="3">
    <source>
        <dbReference type="Proteomes" id="UP000201640"/>
    </source>
</evidence>
<dbReference type="Pfam" id="PF02214">
    <property type="entry name" value="BTB_2"/>
    <property type="match status" value="1"/>
</dbReference>
<organism evidence="2 3">
    <name type="scientific">Acanthamoeba polyphaga moumouvirus</name>
    <dbReference type="NCBI Taxonomy" id="1269028"/>
    <lineage>
        <taxon>Viruses</taxon>
        <taxon>Varidnaviria</taxon>
        <taxon>Bamfordvirae</taxon>
        <taxon>Nucleocytoviricota</taxon>
        <taxon>Megaviricetes</taxon>
        <taxon>Imitervirales</taxon>
        <taxon>Mimiviridae</taxon>
        <taxon>Megamimivirinae</taxon>
        <taxon>Moumouvirus</taxon>
    </lineage>
</organism>
<keyword evidence="3" id="KW-1185">Reference proteome</keyword>
<gene>
    <name evidence="2" type="ORF">Moumou_00840</name>
</gene>
<dbReference type="GO" id="GO:0051260">
    <property type="term" value="P:protein homooligomerization"/>
    <property type="evidence" value="ECO:0007669"/>
    <property type="project" value="InterPro"/>
</dbReference>
<feature type="domain" description="Potassium channel tetramerisation-type BTB" evidence="1">
    <location>
        <begin position="85"/>
        <end position="161"/>
    </location>
</feature>
<protein>
    <recommendedName>
        <fullName evidence="1">Potassium channel tetramerisation-type BTB domain-containing protein</fullName>
    </recommendedName>
</protein>
<dbReference type="Proteomes" id="UP000201640">
    <property type="component" value="Segment"/>
</dbReference>
<dbReference type="EMBL" id="JX962719">
    <property type="protein sequence ID" value="AGC02357.1"/>
    <property type="molecule type" value="Genomic_DNA"/>
</dbReference>
<dbReference type="OrthoDB" id="25394at10239"/>
<dbReference type="GeneID" id="14446095"/>
<dbReference type="InterPro" id="IPR011333">
    <property type="entry name" value="SKP1/BTB/POZ_sf"/>
</dbReference>
<evidence type="ECO:0000259" key="1">
    <source>
        <dbReference type="Pfam" id="PF02214"/>
    </source>
</evidence>
<dbReference type="Gene3D" id="3.30.710.10">
    <property type="entry name" value="Potassium Channel Kv1.1, Chain A"/>
    <property type="match status" value="1"/>
</dbReference>
<dbReference type="InterPro" id="IPR003131">
    <property type="entry name" value="T1-type_BTB"/>
</dbReference>
<dbReference type="SUPFAM" id="SSF54695">
    <property type="entry name" value="POZ domain"/>
    <property type="match status" value="1"/>
</dbReference>